<keyword evidence="11" id="KW-1185">Reference proteome</keyword>
<keyword evidence="3" id="KW-0677">Repeat</keyword>
<dbReference type="VEuPathDB" id="VectorBase:ACUA013143"/>
<dbReference type="PROSITE" id="PS00028">
    <property type="entry name" value="ZINC_FINGER_C2H2_1"/>
    <property type="match status" value="7"/>
</dbReference>
<dbReference type="InterPro" id="IPR036236">
    <property type="entry name" value="Znf_C2H2_sf"/>
</dbReference>
<feature type="domain" description="C2H2-type" evidence="9">
    <location>
        <begin position="468"/>
        <end position="492"/>
    </location>
</feature>
<accession>A0A182MA03</accession>
<dbReference type="FunFam" id="3.30.160.60:FF:003753">
    <property type="match status" value="1"/>
</dbReference>
<comment type="subcellular location">
    <subcellularLocation>
        <location evidence="1">Nucleus</location>
    </subcellularLocation>
</comment>
<dbReference type="FunFam" id="3.30.160.60:FF:002753">
    <property type="entry name" value="AGAP011403-PA"/>
    <property type="match status" value="1"/>
</dbReference>
<dbReference type="EMBL" id="AXCM01013428">
    <property type="status" value="NOT_ANNOTATED_CDS"/>
    <property type="molecule type" value="Genomic_DNA"/>
</dbReference>
<dbReference type="GO" id="GO:0008270">
    <property type="term" value="F:zinc ion binding"/>
    <property type="evidence" value="ECO:0007669"/>
    <property type="project" value="UniProtKB-KW"/>
</dbReference>
<dbReference type="GO" id="GO:0005634">
    <property type="term" value="C:nucleus"/>
    <property type="evidence" value="ECO:0007669"/>
    <property type="project" value="UniProtKB-SubCell"/>
</dbReference>
<proteinExistence type="predicted"/>
<dbReference type="AlphaFoldDB" id="A0A182MA03"/>
<evidence type="ECO:0000256" key="4">
    <source>
        <dbReference type="ARBA" id="ARBA00022771"/>
    </source>
</evidence>
<dbReference type="FunFam" id="3.30.160.60:FF:000340">
    <property type="entry name" value="zinc finger protein 473 isoform X1"/>
    <property type="match status" value="1"/>
</dbReference>
<keyword evidence="5" id="KW-0862">Zinc</keyword>
<evidence type="ECO:0000256" key="8">
    <source>
        <dbReference type="SAM" id="MobiDB-lite"/>
    </source>
</evidence>
<dbReference type="InterPro" id="IPR013087">
    <property type="entry name" value="Znf_C2H2_type"/>
</dbReference>
<feature type="domain" description="C2H2-type" evidence="9">
    <location>
        <begin position="411"/>
        <end position="439"/>
    </location>
</feature>
<protein>
    <recommendedName>
        <fullName evidence="9">C2H2-type domain-containing protein</fullName>
    </recommendedName>
</protein>
<feature type="region of interest" description="Disordered" evidence="8">
    <location>
        <begin position="168"/>
        <end position="191"/>
    </location>
</feature>
<dbReference type="Proteomes" id="UP000075883">
    <property type="component" value="Unassembled WGS sequence"/>
</dbReference>
<reference evidence="10" key="2">
    <citation type="submission" date="2020-05" db="UniProtKB">
        <authorList>
            <consortium name="EnsemblMetazoa"/>
        </authorList>
    </citation>
    <scope>IDENTIFICATION</scope>
    <source>
        <strain evidence="10">A-37</strain>
    </source>
</reference>
<dbReference type="FunFam" id="3.30.160.60:FF:004079">
    <property type="match status" value="1"/>
</dbReference>
<evidence type="ECO:0000256" key="6">
    <source>
        <dbReference type="ARBA" id="ARBA00023242"/>
    </source>
</evidence>
<evidence type="ECO:0000256" key="5">
    <source>
        <dbReference type="ARBA" id="ARBA00022833"/>
    </source>
</evidence>
<dbReference type="EnsemblMetazoa" id="ACUA013143-RA">
    <property type="protein sequence ID" value="ACUA013143-PA"/>
    <property type="gene ID" value="ACUA013143"/>
</dbReference>
<dbReference type="PROSITE" id="PS50157">
    <property type="entry name" value="ZINC_FINGER_C2H2_2"/>
    <property type="match status" value="6"/>
</dbReference>
<evidence type="ECO:0000256" key="7">
    <source>
        <dbReference type="PROSITE-ProRule" id="PRU00042"/>
    </source>
</evidence>
<evidence type="ECO:0000259" key="9">
    <source>
        <dbReference type="PROSITE" id="PS50157"/>
    </source>
</evidence>
<keyword evidence="2" id="KW-0479">Metal-binding</keyword>
<name>A0A182MA03_9DIPT</name>
<dbReference type="STRING" id="139723.A0A182MA03"/>
<feature type="domain" description="C2H2-type" evidence="9">
    <location>
        <begin position="237"/>
        <end position="263"/>
    </location>
</feature>
<evidence type="ECO:0000256" key="3">
    <source>
        <dbReference type="ARBA" id="ARBA00022737"/>
    </source>
</evidence>
<evidence type="ECO:0000256" key="1">
    <source>
        <dbReference type="ARBA" id="ARBA00004123"/>
    </source>
</evidence>
<keyword evidence="6" id="KW-0539">Nucleus</keyword>
<keyword evidence="4 7" id="KW-0863">Zinc-finger</keyword>
<feature type="domain" description="C2H2-type" evidence="9">
    <location>
        <begin position="440"/>
        <end position="467"/>
    </location>
</feature>
<dbReference type="Pfam" id="PF12874">
    <property type="entry name" value="zf-met"/>
    <property type="match status" value="1"/>
</dbReference>
<dbReference type="PANTHER" id="PTHR24394:SF29">
    <property type="entry name" value="MYONEURIN"/>
    <property type="match status" value="1"/>
</dbReference>
<dbReference type="PANTHER" id="PTHR24394">
    <property type="entry name" value="ZINC FINGER PROTEIN"/>
    <property type="match status" value="1"/>
</dbReference>
<organism evidence="10 11">
    <name type="scientific">Anopheles culicifacies</name>
    <dbReference type="NCBI Taxonomy" id="139723"/>
    <lineage>
        <taxon>Eukaryota</taxon>
        <taxon>Metazoa</taxon>
        <taxon>Ecdysozoa</taxon>
        <taxon>Arthropoda</taxon>
        <taxon>Hexapoda</taxon>
        <taxon>Insecta</taxon>
        <taxon>Pterygota</taxon>
        <taxon>Neoptera</taxon>
        <taxon>Endopterygota</taxon>
        <taxon>Diptera</taxon>
        <taxon>Nematocera</taxon>
        <taxon>Culicoidea</taxon>
        <taxon>Culicidae</taxon>
        <taxon>Anophelinae</taxon>
        <taxon>Anopheles</taxon>
        <taxon>culicifacies species complex</taxon>
    </lineage>
</organism>
<evidence type="ECO:0000313" key="10">
    <source>
        <dbReference type="EnsemblMetazoa" id="ACUA013143-PA"/>
    </source>
</evidence>
<dbReference type="SUPFAM" id="SSF57667">
    <property type="entry name" value="beta-beta-alpha zinc fingers"/>
    <property type="match status" value="5"/>
</dbReference>
<dbReference type="Gene3D" id="3.30.160.60">
    <property type="entry name" value="Classic Zinc Finger"/>
    <property type="match status" value="7"/>
</dbReference>
<evidence type="ECO:0000256" key="2">
    <source>
        <dbReference type="ARBA" id="ARBA00022723"/>
    </source>
</evidence>
<sequence>MSCIIESTLTEEDIERFTGIQLFGEENLSYTICIDCANKLKKCALFRALCVTNDIQFKRLFAKCIKGDEKDGTGTENDTANADSPVEQSEHAIEFEIVDVKNIHKIDETLTEENGRDSNVEFVLGEPPDDEYNGDDRSGDDWLNGMETKCEQSIEILKDNVTLNHLDELKDEDSPSTNQNVGEPCVSPRKLPKTRTRMNVKTTTSNTVRKYYRCDTCGKMVSDLKSHQLRHTKEKKFACPYCPHRMSIRSNLNIHIKAVHLKEICKTCEMCGVGFVNYNSYKNHMASQHGTGEYECESCSKKFTHIRTYNIHVRRYHKTERVKMKPKQLCGTCGALVTNIAKHMQTHTQEKKYPCPHCPIEMVDRTNLTRHVHSVHLQREVKTCEICNMGFKYPSSHRSHMLRVHGIGKTFDCNECSKKFNHRSGLKSHLARVHSNVKNYECETCGKPFKVKSSLVKHQLVHSTEQPYACNQCPKRFKSRHGRNSHQLTHSGIIFPCPHCEKSYRYKDVLGIHIRQNHPETKTVNL</sequence>
<dbReference type="GO" id="GO:0000981">
    <property type="term" value="F:DNA-binding transcription factor activity, RNA polymerase II-specific"/>
    <property type="evidence" value="ECO:0007669"/>
    <property type="project" value="TreeGrafter"/>
</dbReference>
<dbReference type="Pfam" id="PF00096">
    <property type="entry name" value="zf-C2H2"/>
    <property type="match status" value="3"/>
</dbReference>
<feature type="domain" description="C2H2-type" evidence="9">
    <location>
        <begin position="294"/>
        <end position="322"/>
    </location>
</feature>
<evidence type="ECO:0000313" key="11">
    <source>
        <dbReference type="Proteomes" id="UP000075883"/>
    </source>
</evidence>
<feature type="domain" description="C2H2-type" evidence="9">
    <location>
        <begin position="495"/>
        <end position="523"/>
    </location>
</feature>
<dbReference type="SMART" id="SM00355">
    <property type="entry name" value="ZnF_C2H2"/>
    <property type="match status" value="11"/>
</dbReference>
<reference evidence="11" key="1">
    <citation type="submission" date="2013-09" db="EMBL/GenBank/DDBJ databases">
        <title>The Genome Sequence of Anopheles culicifacies species A.</title>
        <authorList>
            <consortium name="The Broad Institute Genomics Platform"/>
            <person name="Neafsey D.E."/>
            <person name="Besansky N."/>
            <person name="Howell P."/>
            <person name="Walton C."/>
            <person name="Young S.K."/>
            <person name="Zeng Q."/>
            <person name="Gargeya S."/>
            <person name="Fitzgerald M."/>
            <person name="Haas B."/>
            <person name="Abouelleil A."/>
            <person name="Allen A.W."/>
            <person name="Alvarado L."/>
            <person name="Arachchi H.M."/>
            <person name="Berlin A.M."/>
            <person name="Chapman S.B."/>
            <person name="Gainer-Dewar J."/>
            <person name="Goldberg J."/>
            <person name="Griggs A."/>
            <person name="Gujja S."/>
            <person name="Hansen M."/>
            <person name="Howarth C."/>
            <person name="Imamovic A."/>
            <person name="Ireland A."/>
            <person name="Larimer J."/>
            <person name="McCowan C."/>
            <person name="Murphy C."/>
            <person name="Pearson M."/>
            <person name="Poon T.W."/>
            <person name="Priest M."/>
            <person name="Roberts A."/>
            <person name="Saif S."/>
            <person name="Shea T."/>
            <person name="Sisk P."/>
            <person name="Sykes S."/>
            <person name="Wortman J."/>
            <person name="Nusbaum C."/>
            <person name="Birren B."/>
        </authorList>
    </citation>
    <scope>NUCLEOTIDE SEQUENCE [LARGE SCALE GENOMIC DNA]</scope>
    <source>
        <strain evidence="11">A-37</strain>
    </source>
</reference>